<protein>
    <submittedName>
        <fullName evidence="1">Uncharacterized protein</fullName>
    </submittedName>
</protein>
<accession>A0ABQ4UTK3</accession>
<name>A0ABQ4UTK3_9HYPH</name>
<keyword evidence="2" id="KW-1185">Reference proteome</keyword>
<comment type="caution">
    <text evidence="1">The sequence shown here is derived from an EMBL/GenBank/DDBJ whole genome shotgun (WGS) entry which is preliminary data.</text>
</comment>
<dbReference type="EMBL" id="BPRE01000005">
    <property type="protein sequence ID" value="GJE75478.1"/>
    <property type="molecule type" value="Genomic_DNA"/>
</dbReference>
<dbReference type="RefSeq" id="WP_238307935.1">
    <property type="nucleotide sequence ID" value="NZ_BPRE01000005.1"/>
</dbReference>
<evidence type="ECO:0000313" key="1">
    <source>
        <dbReference type="EMBL" id="GJE75478.1"/>
    </source>
</evidence>
<dbReference type="Proteomes" id="UP001055093">
    <property type="component" value="Unassembled WGS sequence"/>
</dbReference>
<sequence>MQASQTLSKQRLADLVLAAHPLAERDVIAAFVSDAATLFGSNPFSATSAGSARHTWSGQAFEFRVLGMAAAGLTSLLEAVAALPPAEPLVQEILSAGPHRCCVLLDPGRTRVVGAVLYAKPGVPLPDCPPPPIPVPASPSAPSARPRRRARAAALQLDLFA</sequence>
<reference evidence="1" key="1">
    <citation type="journal article" date="2021" name="Front. Microbiol.">
        <title>Comprehensive Comparative Genomics and Phenotyping of Methylobacterium Species.</title>
        <authorList>
            <person name="Alessa O."/>
            <person name="Ogura Y."/>
            <person name="Fujitani Y."/>
            <person name="Takami H."/>
            <person name="Hayashi T."/>
            <person name="Sahin N."/>
            <person name="Tani A."/>
        </authorList>
    </citation>
    <scope>NUCLEOTIDE SEQUENCE</scope>
    <source>
        <strain evidence="1">DSM 14458</strain>
    </source>
</reference>
<gene>
    <name evidence="1" type="ORF">BGCPKDLD_2062</name>
</gene>
<evidence type="ECO:0000313" key="2">
    <source>
        <dbReference type="Proteomes" id="UP001055093"/>
    </source>
</evidence>
<organism evidence="1 2">
    <name type="scientific">Methylorubrum suomiense</name>
    <dbReference type="NCBI Taxonomy" id="144191"/>
    <lineage>
        <taxon>Bacteria</taxon>
        <taxon>Pseudomonadati</taxon>
        <taxon>Pseudomonadota</taxon>
        <taxon>Alphaproteobacteria</taxon>
        <taxon>Hyphomicrobiales</taxon>
        <taxon>Methylobacteriaceae</taxon>
        <taxon>Methylorubrum</taxon>
    </lineage>
</organism>
<reference evidence="1" key="2">
    <citation type="submission" date="2021-08" db="EMBL/GenBank/DDBJ databases">
        <authorList>
            <person name="Tani A."/>
            <person name="Ola A."/>
            <person name="Ogura Y."/>
            <person name="Katsura K."/>
            <person name="Hayashi T."/>
        </authorList>
    </citation>
    <scope>NUCLEOTIDE SEQUENCE</scope>
    <source>
        <strain evidence="1">DSM 14458</strain>
    </source>
</reference>
<proteinExistence type="predicted"/>